<dbReference type="Pfam" id="PF01810">
    <property type="entry name" value="LysE"/>
    <property type="match status" value="1"/>
</dbReference>
<dbReference type="PATRIC" id="fig|587753.9.peg.4371"/>
<evidence type="ECO:0000256" key="5">
    <source>
        <dbReference type="ARBA" id="ARBA00023136"/>
    </source>
</evidence>
<evidence type="ECO:0000256" key="2">
    <source>
        <dbReference type="ARBA" id="ARBA00022475"/>
    </source>
</evidence>
<feature type="transmembrane region" description="Helical" evidence="6">
    <location>
        <begin position="146"/>
        <end position="166"/>
    </location>
</feature>
<dbReference type="PANTHER" id="PTHR30086">
    <property type="entry name" value="ARGININE EXPORTER PROTEIN ARGO"/>
    <property type="match status" value="1"/>
</dbReference>
<dbReference type="Proteomes" id="UP000030564">
    <property type="component" value="Unassembled WGS sequence"/>
</dbReference>
<feature type="transmembrane region" description="Helical" evidence="6">
    <location>
        <begin position="68"/>
        <end position="86"/>
    </location>
</feature>
<sequence length="206" mass="22271">MNELFVMIAITMLAVISPGPDFAMVTRNSYAFGRQSGLMAALGIACGVQVHVFYTVFGVAVIITQSPLLFMAMKLLGAGYLVYLGIKSITNTAVLTFTEAGDSAPSSWAVFRSGFLTNALNPKTMLFVVAAYSQFVQAGSSLASNFAYGLFMSLAHWVWFSLVALFFSTDRLRRRMLEKQRIIDRVIGTALIGLAACLLIPGIGQS</sequence>
<keyword evidence="2" id="KW-1003">Cell membrane</keyword>
<reference evidence="7 8" key="1">
    <citation type="submission" date="2014-10" db="EMBL/GenBank/DDBJ databases">
        <title>Draft genome sequence of Pseudomonas chlororaphis EA105.</title>
        <authorList>
            <person name="McCully L.M."/>
            <person name="Bitzer A.S."/>
            <person name="Spence C."/>
            <person name="Bais H."/>
            <person name="Silby M.W."/>
        </authorList>
    </citation>
    <scope>NUCLEOTIDE SEQUENCE [LARGE SCALE GENOMIC DNA]</scope>
    <source>
        <strain evidence="7 8">EA105</strain>
    </source>
</reference>
<evidence type="ECO:0000313" key="7">
    <source>
        <dbReference type="EMBL" id="KHA70471.1"/>
    </source>
</evidence>
<accession>A0A0A6FCI3</accession>
<dbReference type="OrthoDB" id="581870at2"/>
<dbReference type="GO" id="GO:0015171">
    <property type="term" value="F:amino acid transmembrane transporter activity"/>
    <property type="evidence" value="ECO:0007669"/>
    <property type="project" value="TreeGrafter"/>
</dbReference>
<feature type="transmembrane region" description="Helical" evidence="6">
    <location>
        <begin position="39"/>
        <end position="61"/>
    </location>
</feature>
<keyword evidence="5 6" id="KW-0472">Membrane</keyword>
<feature type="transmembrane region" description="Helical" evidence="6">
    <location>
        <begin position="186"/>
        <end position="204"/>
    </location>
</feature>
<evidence type="ECO:0000313" key="8">
    <source>
        <dbReference type="Proteomes" id="UP000030564"/>
    </source>
</evidence>
<evidence type="ECO:0000256" key="3">
    <source>
        <dbReference type="ARBA" id="ARBA00022692"/>
    </source>
</evidence>
<evidence type="ECO:0000256" key="1">
    <source>
        <dbReference type="ARBA" id="ARBA00004651"/>
    </source>
</evidence>
<dbReference type="PIRSF" id="PIRSF006324">
    <property type="entry name" value="LeuE"/>
    <property type="match status" value="1"/>
</dbReference>
<gene>
    <name evidence="7" type="ORF">NZ35_25810</name>
</gene>
<dbReference type="GO" id="GO:0005886">
    <property type="term" value="C:plasma membrane"/>
    <property type="evidence" value="ECO:0007669"/>
    <property type="project" value="UniProtKB-SubCell"/>
</dbReference>
<protein>
    <submittedName>
        <fullName evidence="7">Lysine transporter LysE</fullName>
    </submittedName>
</protein>
<comment type="caution">
    <text evidence="7">The sequence shown here is derived from an EMBL/GenBank/DDBJ whole genome shotgun (WGS) entry which is preliminary data.</text>
</comment>
<keyword evidence="4 6" id="KW-1133">Transmembrane helix</keyword>
<dbReference type="AlphaFoldDB" id="A0A0A6FCI3"/>
<dbReference type="PANTHER" id="PTHR30086:SF21">
    <property type="entry name" value="TRANSPORT PROTEIN"/>
    <property type="match status" value="1"/>
</dbReference>
<name>A0A0A6FCI3_9PSED</name>
<keyword evidence="3 6" id="KW-0812">Transmembrane</keyword>
<comment type="subcellular location">
    <subcellularLocation>
        <location evidence="1">Cell membrane</location>
        <topology evidence="1">Multi-pass membrane protein</topology>
    </subcellularLocation>
</comment>
<dbReference type="InterPro" id="IPR001123">
    <property type="entry name" value="LeuE-type"/>
</dbReference>
<proteinExistence type="predicted"/>
<evidence type="ECO:0000256" key="6">
    <source>
        <dbReference type="SAM" id="Phobius"/>
    </source>
</evidence>
<evidence type="ECO:0000256" key="4">
    <source>
        <dbReference type="ARBA" id="ARBA00022989"/>
    </source>
</evidence>
<organism evidence="7 8">
    <name type="scientific">Pseudomonas chlororaphis</name>
    <dbReference type="NCBI Taxonomy" id="587753"/>
    <lineage>
        <taxon>Bacteria</taxon>
        <taxon>Pseudomonadati</taxon>
        <taxon>Pseudomonadota</taxon>
        <taxon>Gammaproteobacteria</taxon>
        <taxon>Pseudomonadales</taxon>
        <taxon>Pseudomonadaceae</taxon>
        <taxon>Pseudomonas</taxon>
    </lineage>
</organism>
<dbReference type="EMBL" id="JSFK01000038">
    <property type="protein sequence ID" value="KHA70471.1"/>
    <property type="molecule type" value="Genomic_DNA"/>
</dbReference>